<protein>
    <submittedName>
        <fullName evidence="1">Uncharacterized protein</fullName>
    </submittedName>
</protein>
<name>A0A3E1B7R5_RHILT</name>
<evidence type="ECO:0000313" key="1">
    <source>
        <dbReference type="EMBL" id="RFB87397.1"/>
    </source>
</evidence>
<dbReference type="EMBL" id="NAOO01000028">
    <property type="protein sequence ID" value="RFB87397.1"/>
    <property type="molecule type" value="Genomic_DNA"/>
</dbReference>
<comment type="caution">
    <text evidence="1">The sequence shown here is derived from an EMBL/GenBank/DDBJ whole genome shotgun (WGS) entry which is preliminary data.</text>
</comment>
<reference evidence="1 2" key="1">
    <citation type="submission" date="2017-03" db="EMBL/GenBank/DDBJ databases">
        <title>Genome analysis of Rhizobial strains effectives or ineffectives for nitrogen fixation isolated from bean seeds.</title>
        <authorList>
            <person name="Peralta H."/>
            <person name="Aguilar-Vera A."/>
            <person name="Mora Y."/>
            <person name="Vargas-Lagunas C."/>
            <person name="Girard L."/>
            <person name="Mora J."/>
        </authorList>
    </citation>
    <scope>NUCLEOTIDE SEQUENCE [LARGE SCALE GENOMIC DNA]</scope>
    <source>
        <strain evidence="1 2">CCGM5</strain>
    </source>
</reference>
<gene>
    <name evidence="1" type="ORF">B5K10_22485</name>
</gene>
<organism evidence="1 2">
    <name type="scientific">Rhizobium leguminosarum bv. trifolii</name>
    <dbReference type="NCBI Taxonomy" id="386"/>
    <lineage>
        <taxon>Bacteria</taxon>
        <taxon>Pseudomonadati</taxon>
        <taxon>Pseudomonadota</taxon>
        <taxon>Alphaproteobacteria</taxon>
        <taxon>Hyphomicrobiales</taxon>
        <taxon>Rhizobiaceae</taxon>
        <taxon>Rhizobium/Agrobacterium group</taxon>
        <taxon>Rhizobium</taxon>
    </lineage>
</organism>
<dbReference type="RefSeq" id="WP_116275128.1">
    <property type="nucleotide sequence ID" value="NZ_KZ859523.1"/>
</dbReference>
<dbReference type="AlphaFoldDB" id="A0A3E1B7R5"/>
<dbReference type="Proteomes" id="UP000256748">
    <property type="component" value="Unassembled WGS sequence"/>
</dbReference>
<accession>A0A3E1B7R5</accession>
<sequence length="101" mass="10845">MDIDEALNIAVKAQATLTPLLQEMTDAGIVVLLIAGTTGTAVPMDAYPTLGVHLSVERDEVSKYAPDIMEIAGGVVAEGVRVSVYPRPDNVRLDNRALRRK</sequence>
<evidence type="ECO:0000313" key="2">
    <source>
        <dbReference type="Proteomes" id="UP000256748"/>
    </source>
</evidence>
<proteinExistence type="predicted"/>